<dbReference type="PANTHER" id="PTHR16223">
    <property type="entry name" value="TRANSCRIPTION FACTOR BHLH83-RELATED"/>
    <property type="match status" value="1"/>
</dbReference>
<keyword evidence="10" id="KW-1185">Reference proteome</keyword>
<dbReference type="InterPro" id="IPR045239">
    <property type="entry name" value="bHLH95_bHLH"/>
</dbReference>
<dbReference type="GO" id="GO:0000981">
    <property type="term" value="F:DNA-binding transcription factor activity, RNA polymerase II-specific"/>
    <property type="evidence" value="ECO:0007669"/>
    <property type="project" value="TreeGrafter"/>
</dbReference>
<dbReference type="FunFam" id="4.10.280.10:FF:000032">
    <property type="entry name" value="Transcription factor bHLH123 family"/>
    <property type="match status" value="1"/>
</dbReference>
<proteinExistence type="predicted"/>
<comment type="caution">
    <text evidence="9">The sequence shown here is derived from an EMBL/GenBank/DDBJ whole genome shotgun (WGS) entry which is preliminary data.</text>
</comment>
<evidence type="ECO:0000256" key="1">
    <source>
        <dbReference type="ARBA" id="ARBA00004123"/>
    </source>
</evidence>
<feature type="compositionally biased region" description="Polar residues" evidence="7">
    <location>
        <begin position="13"/>
        <end position="24"/>
    </location>
</feature>
<protein>
    <recommendedName>
        <fullName evidence="8">BHLH domain-containing protein</fullName>
    </recommendedName>
</protein>
<dbReference type="CDD" id="cd11393">
    <property type="entry name" value="bHLH_AtbHLH_like"/>
    <property type="match status" value="1"/>
</dbReference>
<evidence type="ECO:0000259" key="8">
    <source>
        <dbReference type="PROSITE" id="PS50888"/>
    </source>
</evidence>
<dbReference type="GO" id="GO:0005634">
    <property type="term" value="C:nucleus"/>
    <property type="evidence" value="ECO:0007669"/>
    <property type="project" value="UniProtKB-SubCell"/>
</dbReference>
<feature type="region of interest" description="Disordered" evidence="7">
    <location>
        <begin position="1"/>
        <end position="24"/>
    </location>
</feature>
<dbReference type="PROSITE" id="PS50888">
    <property type="entry name" value="BHLH"/>
    <property type="match status" value="1"/>
</dbReference>
<gene>
    <name evidence="9" type="ORF">ZIOFF_016541</name>
</gene>
<accession>A0A8J5HEI7</accession>
<dbReference type="InterPro" id="IPR045843">
    <property type="entry name" value="IND-like"/>
</dbReference>
<keyword evidence="4" id="KW-0238">DNA-binding</keyword>
<reference evidence="9 10" key="1">
    <citation type="submission" date="2020-08" db="EMBL/GenBank/DDBJ databases">
        <title>Plant Genome Project.</title>
        <authorList>
            <person name="Zhang R.-G."/>
        </authorList>
    </citation>
    <scope>NUCLEOTIDE SEQUENCE [LARGE SCALE GENOMIC DNA]</scope>
    <source>
        <tissue evidence="9">Rhizome</tissue>
    </source>
</reference>
<dbReference type="SMART" id="SM00353">
    <property type="entry name" value="HLH"/>
    <property type="match status" value="1"/>
</dbReference>
<evidence type="ECO:0000256" key="7">
    <source>
        <dbReference type="SAM" id="MobiDB-lite"/>
    </source>
</evidence>
<evidence type="ECO:0000313" key="10">
    <source>
        <dbReference type="Proteomes" id="UP000734854"/>
    </source>
</evidence>
<comment type="subcellular location">
    <subcellularLocation>
        <location evidence="1">Nucleus</location>
    </subcellularLocation>
</comment>
<feature type="domain" description="BHLH" evidence="8">
    <location>
        <begin position="132"/>
        <end position="181"/>
    </location>
</feature>
<comment type="subunit">
    <text evidence="2">Homodimer.</text>
</comment>
<dbReference type="PANTHER" id="PTHR16223:SF238">
    <property type="entry name" value="TRANSCRIPTION FACTOR BHLH114"/>
    <property type="match status" value="1"/>
</dbReference>
<evidence type="ECO:0000256" key="5">
    <source>
        <dbReference type="ARBA" id="ARBA00023163"/>
    </source>
</evidence>
<feature type="compositionally biased region" description="Polar residues" evidence="7">
    <location>
        <begin position="206"/>
        <end position="215"/>
    </location>
</feature>
<dbReference type="EMBL" id="JACMSC010000004">
    <property type="protein sequence ID" value="KAG6526551.1"/>
    <property type="molecule type" value="Genomic_DNA"/>
</dbReference>
<keyword evidence="6" id="KW-0539">Nucleus</keyword>
<dbReference type="InterPro" id="IPR011598">
    <property type="entry name" value="bHLH_dom"/>
</dbReference>
<keyword evidence="5" id="KW-0804">Transcription</keyword>
<dbReference type="GO" id="GO:0046983">
    <property type="term" value="F:protein dimerization activity"/>
    <property type="evidence" value="ECO:0007669"/>
    <property type="project" value="InterPro"/>
</dbReference>
<feature type="region of interest" description="Disordered" evidence="7">
    <location>
        <begin position="199"/>
        <end position="235"/>
    </location>
</feature>
<dbReference type="AlphaFoldDB" id="A0A8J5HEI7"/>
<evidence type="ECO:0000256" key="3">
    <source>
        <dbReference type="ARBA" id="ARBA00023015"/>
    </source>
</evidence>
<evidence type="ECO:0000256" key="4">
    <source>
        <dbReference type="ARBA" id="ARBA00023125"/>
    </source>
</evidence>
<sequence length="272" mass="30057">MQQMMEGRRKGSSAPTKWSSNTSMALPRLSNSEMWLQDRDHGGQDLPAESWCQLLLGGFVGEELDQKNKHDCGADQSLLNEQVVCRHHQVQGGHGSSSWTQNNVLQVSSPRSCVTTSLSPNSMLDFAAKPGHKLADHNNSSEVRKEKLGDRITALHQLVSPFGKTDTASVLQEAIGYIRFLQSQIEALSSPYLHQQKQAVRQQQQRPLFNVQNSRSKSKSRHDLGKDADGEEDEINEDLRSRGLCLVPVSFTMHVGGDNGADFWAPALGGEL</sequence>
<dbReference type="GO" id="GO:0000978">
    <property type="term" value="F:RNA polymerase II cis-regulatory region sequence-specific DNA binding"/>
    <property type="evidence" value="ECO:0007669"/>
    <property type="project" value="TreeGrafter"/>
</dbReference>
<evidence type="ECO:0000313" key="9">
    <source>
        <dbReference type="EMBL" id="KAG6526551.1"/>
    </source>
</evidence>
<name>A0A8J5HEI7_ZINOF</name>
<evidence type="ECO:0000256" key="6">
    <source>
        <dbReference type="ARBA" id="ARBA00023242"/>
    </source>
</evidence>
<organism evidence="9 10">
    <name type="scientific">Zingiber officinale</name>
    <name type="common">Ginger</name>
    <name type="synonym">Amomum zingiber</name>
    <dbReference type="NCBI Taxonomy" id="94328"/>
    <lineage>
        <taxon>Eukaryota</taxon>
        <taxon>Viridiplantae</taxon>
        <taxon>Streptophyta</taxon>
        <taxon>Embryophyta</taxon>
        <taxon>Tracheophyta</taxon>
        <taxon>Spermatophyta</taxon>
        <taxon>Magnoliopsida</taxon>
        <taxon>Liliopsida</taxon>
        <taxon>Zingiberales</taxon>
        <taxon>Zingiberaceae</taxon>
        <taxon>Zingiber</taxon>
    </lineage>
</organism>
<keyword evidence="3" id="KW-0805">Transcription regulation</keyword>
<evidence type="ECO:0000256" key="2">
    <source>
        <dbReference type="ARBA" id="ARBA00011738"/>
    </source>
</evidence>
<dbReference type="Proteomes" id="UP000734854">
    <property type="component" value="Unassembled WGS sequence"/>
</dbReference>